<name>A0ABX5Q118_9FLAO</name>
<gene>
    <name evidence="3" type="ORF">LX97_00575</name>
</gene>
<keyword evidence="2" id="KW-0732">Signal</keyword>
<dbReference type="EMBL" id="QKZR01000001">
    <property type="protein sequence ID" value="PZX43574.1"/>
    <property type="molecule type" value="Genomic_DNA"/>
</dbReference>
<accession>A0ABX5Q118</accession>
<proteinExistence type="predicted"/>
<keyword evidence="4" id="KW-1185">Reference proteome</keyword>
<keyword evidence="1" id="KW-0812">Transmembrane</keyword>
<keyword evidence="1" id="KW-0472">Membrane</keyword>
<evidence type="ECO:0000256" key="2">
    <source>
        <dbReference type="SAM" id="SignalP"/>
    </source>
</evidence>
<dbReference type="RefSeq" id="WP_015361390.1">
    <property type="nucleotide sequence ID" value="NZ_QKZR01000001.1"/>
</dbReference>
<keyword evidence="1" id="KW-1133">Transmembrane helix</keyword>
<feature type="transmembrane region" description="Helical" evidence="1">
    <location>
        <begin position="175"/>
        <end position="195"/>
    </location>
</feature>
<evidence type="ECO:0000256" key="1">
    <source>
        <dbReference type="SAM" id="Phobius"/>
    </source>
</evidence>
<sequence>MKTYLITLILGFISTLGFAHQPEVSSTVLAQKENNVWVLQISASLTAFQQEINIHYADTPYKTPEEFREMVIEHIKNKMNLKVNGAQLNFTNGAVHLGHETKVIFEVQELPEDLNFIEVTNTAFEDIYNSKSFLVVLKDGVDENKFVLSKDNGYHANLLLTGNKLVQNQESQASLFSWPLIAGIFGLLFIGLLVARFKSKQAA</sequence>
<reference evidence="3 4" key="1">
    <citation type="submission" date="2018-06" db="EMBL/GenBank/DDBJ databases">
        <title>Genomic Encyclopedia of Archaeal and Bacterial Type Strains, Phase II (KMG-II): from individual species to whole genera.</title>
        <authorList>
            <person name="Goeker M."/>
        </authorList>
    </citation>
    <scope>NUCLEOTIDE SEQUENCE [LARGE SCALE GENOMIC DNA]</scope>
    <source>
        <strain evidence="3 4">DSM 17205</strain>
    </source>
</reference>
<dbReference type="Proteomes" id="UP000248584">
    <property type="component" value="Unassembled WGS sequence"/>
</dbReference>
<protein>
    <recommendedName>
        <fullName evidence="5">Secreted protein</fullName>
    </recommendedName>
</protein>
<feature type="chain" id="PRO_5047348377" description="Secreted protein" evidence="2">
    <location>
        <begin position="20"/>
        <end position="203"/>
    </location>
</feature>
<evidence type="ECO:0008006" key="5">
    <source>
        <dbReference type="Google" id="ProtNLM"/>
    </source>
</evidence>
<organism evidence="3 4">
    <name type="scientific">Nonlabens dokdonensis</name>
    <dbReference type="NCBI Taxonomy" id="328515"/>
    <lineage>
        <taxon>Bacteria</taxon>
        <taxon>Pseudomonadati</taxon>
        <taxon>Bacteroidota</taxon>
        <taxon>Flavobacteriia</taxon>
        <taxon>Flavobacteriales</taxon>
        <taxon>Flavobacteriaceae</taxon>
        <taxon>Nonlabens</taxon>
    </lineage>
</organism>
<feature type="signal peptide" evidence="2">
    <location>
        <begin position="1"/>
        <end position="19"/>
    </location>
</feature>
<evidence type="ECO:0000313" key="4">
    <source>
        <dbReference type="Proteomes" id="UP000248584"/>
    </source>
</evidence>
<comment type="caution">
    <text evidence="3">The sequence shown here is derived from an EMBL/GenBank/DDBJ whole genome shotgun (WGS) entry which is preliminary data.</text>
</comment>
<evidence type="ECO:0000313" key="3">
    <source>
        <dbReference type="EMBL" id="PZX43574.1"/>
    </source>
</evidence>